<dbReference type="Pfam" id="PF00037">
    <property type="entry name" value="Fer4"/>
    <property type="match status" value="1"/>
</dbReference>
<feature type="domain" description="2Fe-2S ferredoxin-type" evidence="9">
    <location>
        <begin position="3"/>
        <end position="81"/>
    </location>
</feature>
<dbReference type="GO" id="GO:0042773">
    <property type="term" value="P:ATP synthesis coupled electron transport"/>
    <property type="evidence" value="ECO:0007669"/>
    <property type="project" value="InterPro"/>
</dbReference>
<evidence type="ECO:0000256" key="4">
    <source>
        <dbReference type="ARBA" id="ARBA00022719"/>
    </source>
</evidence>
<proteinExistence type="predicted"/>
<name>A0A7S7LZM3_9BACT</name>
<dbReference type="SMART" id="SM00929">
    <property type="entry name" value="NADH-G_4Fe-4S_3"/>
    <property type="match status" value="1"/>
</dbReference>
<evidence type="ECO:0000259" key="12">
    <source>
        <dbReference type="PROSITE" id="PS51839"/>
    </source>
</evidence>
<evidence type="ECO:0000256" key="6">
    <source>
        <dbReference type="ARBA" id="ARBA00023004"/>
    </source>
</evidence>
<keyword evidence="3" id="KW-0001">2Fe-2S</keyword>
<dbReference type="SMART" id="SM00926">
    <property type="entry name" value="Molybdop_Fe4S4"/>
    <property type="match status" value="1"/>
</dbReference>
<accession>A0A7S7LZM3</accession>
<dbReference type="PROSITE" id="PS51669">
    <property type="entry name" value="4FE4S_MOW_BIS_MGD"/>
    <property type="match status" value="1"/>
</dbReference>
<dbReference type="GO" id="GO:0008137">
    <property type="term" value="F:NADH dehydrogenase (ubiquinone) activity"/>
    <property type="evidence" value="ECO:0007669"/>
    <property type="project" value="InterPro"/>
</dbReference>
<evidence type="ECO:0000256" key="8">
    <source>
        <dbReference type="ARBA" id="ARBA00034078"/>
    </source>
</evidence>
<dbReference type="GO" id="GO:0016491">
    <property type="term" value="F:oxidoreductase activity"/>
    <property type="evidence" value="ECO:0007669"/>
    <property type="project" value="InterPro"/>
</dbReference>
<evidence type="ECO:0000259" key="11">
    <source>
        <dbReference type="PROSITE" id="PS51669"/>
    </source>
</evidence>
<comment type="cofactor">
    <cofactor evidence="8">
        <name>[2Fe-2S] cluster</name>
        <dbReference type="ChEBI" id="CHEBI:190135"/>
    </cofactor>
</comment>
<dbReference type="SUPFAM" id="SSF54292">
    <property type="entry name" value="2Fe-2S ferredoxin-like"/>
    <property type="match status" value="1"/>
</dbReference>
<dbReference type="EMBL" id="CP054493">
    <property type="protein sequence ID" value="QOY54367.1"/>
    <property type="molecule type" value="Genomic_DNA"/>
</dbReference>
<dbReference type="InterPro" id="IPR050123">
    <property type="entry name" value="Prok_molybdopt-oxidoreductase"/>
</dbReference>
<keyword evidence="4" id="KW-0874">Quinone</keyword>
<dbReference type="PROSITE" id="PS51379">
    <property type="entry name" value="4FE4S_FER_2"/>
    <property type="match status" value="2"/>
</dbReference>
<comment type="cofactor">
    <cofactor evidence="1">
        <name>[4Fe-4S] cluster</name>
        <dbReference type="ChEBI" id="CHEBI:49883"/>
    </cofactor>
</comment>
<evidence type="ECO:0000256" key="3">
    <source>
        <dbReference type="ARBA" id="ARBA00022714"/>
    </source>
</evidence>
<keyword evidence="5" id="KW-0479">Metal-binding</keyword>
<dbReference type="AlphaFoldDB" id="A0A7S7LZM3"/>
<dbReference type="PROSITE" id="PS00198">
    <property type="entry name" value="4FE4S_FER_1"/>
    <property type="match status" value="1"/>
</dbReference>
<dbReference type="SUPFAM" id="SSF54862">
    <property type="entry name" value="4Fe-4S ferredoxins"/>
    <property type="match status" value="1"/>
</dbReference>
<dbReference type="GO" id="GO:0051539">
    <property type="term" value="F:4 iron, 4 sulfur cluster binding"/>
    <property type="evidence" value="ECO:0007669"/>
    <property type="project" value="UniProtKB-KW"/>
</dbReference>
<keyword evidence="2" id="KW-0004">4Fe-4S</keyword>
<feature type="domain" description="4Fe-4S ferredoxin-type" evidence="10">
    <location>
        <begin position="174"/>
        <end position="205"/>
    </location>
</feature>
<dbReference type="PROSITE" id="PS51839">
    <property type="entry name" value="4FE4S_HC3"/>
    <property type="match status" value="1"/>
</dbReference>
<dbReference type="Pfam" id="PF13510">
    <property type="entry name" value="Fer2_4"/>
    <property type="match status" value="1"/>
</dbReference>
<dbReference type="Pfam" id="PF10588">
    <property type="entry name" value="NADH-G_4Fe-4S_3"/>
    <property type="match status" value="1"/>
</dbReference>
<feature type="domain" description="4Fe-4S ferredoxin-type" evidence="10">
    <location>
        <begin position="139"/>
        <end position="172"/>
    </location>
</feature>
<keyword evidence="7" id="KW-0411">Iron-sulfur</keyword>
<dbReference type="Gene3D" id="3.10.20.740">
    <property type="match status" value="1"/>
</dbReference>
<dbReference type="GO" id="GO:0051537">
    <property type="term" value="F:2 iron, 2 sulfur cluster binding"/>
    <property type="evidence" value="ECO:0007669"/>
    <property type="project" value="UniProtKB-KW"/>
</dbReference>
<dbReference type="Gene3D" id="2.20.25.90">
    <property type="entry name" value="ADC-like domains"/>
    <property type="match status" value="1"/>
</dbReference>
<evidence type="ECO:0000259" key="9">
    <source>
        <dbReference type="PROSITE" id="PS51085"/>
    </source>
</evidence>
<dbReference type="Pfam" id="PF00384">
    <property type="entry name" value="Molybdopterin"/>
    <property type="match status" value="1"/>
</dbReference>
<dbReference type="InterPro" id="IPR000283">
    <property type="entry name" value="NADH_UbQ_OxRdtase_75kDa_su_CS"/>
</dbReference>
<organism evidence="13 14">
    <name type="scientific">Candidatus Sulfurimonas marisnigri</name>
    <dbReference type="NCBI Taxonomy" id="2740405"/>
    <lineage>
        <taxon>Bacteria</taxon>
        <taxon>Pseudomonadati</taxon>
        <taxon>Campylobacterota</taxon>
        <taxon>Epsilonproteobacteria</taxon>
        <taxon>Campylobacterales</taxon>
        <taxon>Sulfurimonadaceae</taxon>
        <taxon>Sulfurimonas</taxon>
    </lineage>
</organism>
<evidence type="ECO:0000256" key="5">
    <source>
        <dbReference type="ARBA" id="ARBA00022723"/>
    </source>
</evidence>
<dbReference type="Proteomes" id="UP000593836">
    <property type="component" value="Chromosome"/>
</dbReference>
<dbReference type="InterPro" id="IPR001041">
    <property type="entry name" value="2Fe-2S_ferredoxin-type"/>
</dbReference>
<evidence type="ECO:0000313" key="13">
    <source>
        <dbReference type="EMBL" id="QOY54367.1"/>
    </source>
</evidence>
<dbReference type="SUPFAM" id="SSF53706">
    <property type="entry name" value="Formate dehydrogenase/DMSO reductase, domains 1-3"/>
    <property type="match status" value="1"/>
</dbReference>
<reference evidence="13 14" key="1">
    <citation type="submission" date="2020-05" db="EMBL/GenBank/DDBJ databases">
        <title>Sulfurimonas marisnigri, sp. nov., and Sulfurimonas baltica, sp. nov., manganese oxide reducing chemolithoautotrophs of the class Epsilonproteobacteria isolated from the pelagic redoxclines of the Black and Baltic Seas and emended description of the genus Sulfurimonas.</title>
        <authorList>
            <person name="Henkel J.V."/>
            <person name="Laudan C."/>
            <person name="Werner J."/>
            <person name="Neu T."/>
            <person name="Plewe S."/>
            <person name="Sproer C."/>
            <person name="Bunk B."/>
            <person name="Schulz-Vogt H.N."/>
        </authorList>
    </citation>
    <scope>NUCLEOTIDE SEQUENCE [LARGE SCALE GENOMIC DNA]</scope>
    <source>
        <strain evidence="13 14">SoZ1</strain>
    </source>
</reference>
<evidence type="ECO:0000256" key="7">
    <source>
        <dbReference type="ARBA" id="ARBA00023014"/>
    </source>
</evidence>
<dbReference type="InterPro" id="IPR017900">
    <property type="entry name" value="4Fe4S_Fe_S_CS"/>
</dbReference>
<dbReference type="PANTHER" id="PTHR43105">
    <property type="entry name" value="RESPIRATORY NITRATE REDUCTASE"/>
    <property type="match status" value="1"/>
</dbReference>
<dbReference type="CDD" id="cd00207">
    <property type="entry name" value="fer2"/>
    <property type="match status" value="1"/>
</dbReference>
<dbReference type="GO" id="GO:0016020">
    <property type="term" value="C:membrane"/>
    <property type="evidence" value="ECO:0007669"/>
    <property type="project" value="InterPro"/>
</dbReference>
<dbReference type="InterPro" id="IPR019574">
    <property type="entry name" value="NADH_UbQ_OxRdtase_Gsu_4Fe4S-bd"/>
</dbReference>
<dbReference type="PROSITE" id="PS00641">
    <property type="entry name" value="COMPLEX1_75K_1"/>
    <property type="match status" value="1"/>
</dbReference>
<dbReference type="InterPro" id="IPR017896">
    <property type="entry name" value="4Fe4S_Fe-S-bd"/>
</dbReference>
<dbReference type="InterPro" id="IPR006656">
    <property type="entry name" value="Mopterin_OxRdtase"/>
</dbReference>
<dbReference type="GO" id="GO:0048038">
    <property type="term" value="F:quinone binding"/>
    <property type="evidence" value="ECO:0007669"/>
    <property type="project" value="UniProtKB-KW"/>
</dbReference>
<keyword evidence="6" id="KW-0408">Iron</keyword>
<dbReference type="Gene3D" id="3.30.70.20">
    <property type="match status" value="1"/>
</dbReference>
<keyword evidence="14" id="KW-1185">Reference proteome</keyword>
<dbReference type="InterPro" id="IPR036010">
    <property type="entry name" value="2Fe-2S_ferredoxin-like_sf"/>
</dbReference>
<protein>
    <submittedName>
        <fullName evidence="13">(2Fe-2S)-binding protein</fullName>
    </submittedName>
</protein>
<feature type="domain" description="4Fe-4S His(Cys)3-ligated-type" evidence="12">
    <location>
        <begin position="81"/>
        <end position="120"/>
    </location>
</feature>
<dbReference type="GO" id="GO:0046872">
    <property type="term" value="F:metal ion binding"/>
    <property type="evidence" value="ECO:0007669"/>
    <property type="project" value="UniProtKB-KW"/>
</dbReference>
<gene>
    <name evidence="13" type="ORF">HUE87_10875</name>
</gene>
<feature type="domain" description="4Fe-4S Mo/W bis-MGD-type" evidence="11">
    <location>
        <begin position="214"/>
        <end position="275"/>
    </location>
</feature>
<evidence type="ECO:0000256" key="1">
    <source>
        <dbReference type="ARBA" id="ARBA00001966"/>
    </source>
</evidence>
<evidence type="ECO:0000259" key="10">
    <source>
        <dbReference type="PROSITE" id="PS51379"/>
    </source>
</evidence>
<evidence type="ECO:0000256" key="2">
    <source>
        <dbReference type="ARBA" id="ARBA00022485"/>
    </source>
</evidence>
<dbReference type="InterPro" id="IPR006963">
    <property type="entry name" value="Mopterin_OxRdtase_4Fe-4S_dom"/>
</dbReference>
<dbReference type="Pfam" id="PF04879">
    <property type="entry name" value="Molybdop_Fe4S4"/>
    <property type="match status" value="1"/>
</dbReference>
<evidence type="ECO:0000313" key="14">
    <source>
        <dbReference type="Proteomes" id="UP000593836"/>
    </source>
</evidence>
<sequence length="746" mass="82836">MNNSINFKINGTSVEARRDESILQVARRVGVYIPTMCYLAKTTPNASCRMCVVEVKGVDGFILSCNTPPIEGVEITTDSDELFKERQNIMKLYNVNHPLQCGVCDKSGECDLQNKTLEFEVAEQTFATKDQKRKQKKWGVLSYDPGLCIMCEKCTAVCNEVVGSEALFIKPGGYKSEIDNHYSKCIQCGECISVCPVGAMASSDFKYKTNAWELDKIPSACAHCSSACNLNYEVKDSAIGSIFGDREIHRVTNEDDYDSLCGGGRFGYDYENRVAGKDTKAFEKVIKSFKDAKSIAFTSMITNEEAYILQELKNTHGYKLINADAKAYQEFLKAYSSASGNSLYTADLSDVAKSDYVITLGCAISRDNPMVRFALSKAVKRNKAYVSAIHPIEDDTIQNIVTQYFKHEVGSEEGILAMLCELFVSDKAKDEYKSFFDSIDHGYICGESSIGEEEFELLEKNKIRKKSPVLVLGSDLYNHPQAVNIAKMAGMIERFSDFRVVIVPSDTNTLGVSLICELDTQESLADIGYNTDGAVVISAHGGADLDIPALNQQEGTFTTVNKEVVPLNAALPFNGYELSDIAKELGVYCKNTIDFTPKLPSCKGFNGTKFDDLKNYYLNDGEQVRGYKLTNSPVEIGFTLDEVEEIKEFNGTVIYSCNPISQFNLFTDKAHQIVDKAVLLGSQQFANAAKIKSGDDVKFIVDGKEQTRHFVVSNKLKGTVAFNPNFDSMQNDESYRYKQVKLERAQ</sequence>
<dbReference type="PANTHER" id="PTHR43105:SF10">
    <property type="entry name" value="NADH-QUINONE OXIDOREDUCTASE SUBUNIT G"/>
    <property type="match status" value="1"/>
</dbReference>
<dbReference type="RefSeq" id="WP_194366412.1">
    <property type="nucleotide sequence ID" value="NZ_CP054493.1"/>
</dbReference>
<dbReference type="PROSITE" id="PS51085">
    <property type="entry name" value="2FE2S_FER_2"/>
    <property type="match status" value="1"/>
</dbReference>
<dbReference type="KEGG" id="smas:HUE87_10875"/>